<dbReference type="InterPro" id="IPR029052">
    <property type="entry name" value="Metallo-depent_PP-like"/>
</dbReference>
<name>A0A1M3KX97_9BACT</name>
<dbReference type="GO" id="GO:0016020">
    <property type="term" value="C:membrane"/>
    <property type="evidence" value="ECO:0007669"/>
    <property type="project" value="GOC"/>
</dbReference>
<sequence length="238" mass="27526">MPSTIVPDHDTEVDTIIVSDIHLGSDVSRSSRLLELLRSCTYHRLILNGDVFDDLNFNRLSKDDWKFLSYIRRMSNPRRGVDVVWVVGNHDGGVAEILSHLLGVPVHEEYLWESHGRRHLAIHGHQFDKWINDHVIVTAVASWLYLLLQKMDPEHRMSRWVKRTSKKWLRLSDKVGHDAAVYGRKQHEADVVFCGHTHHATETSVDGVRYFNSGCWTDKPSQYVTIDLQGEIRIQECL</sequence>
<protein>
    <recommendedName>
        <fullName evidence="2">Calcineurin-like phosphoesterase domain-containing protein</fullName>
    </recommendedName>
</protein>
<evidence type="ECO:0000256" key="1">
    <source>
        <dbReference type="ARBA" id="ARBA00008950"/>
    </source>
</evidence>
<feature type="domain" description="Calcineurin-like phosphoesterase" evidence="2">
    <location>
        <begin position="16"/>
        <end position="228"/>
    </location>
</feature>
<dbReference type="Pfam" id="PF12850">
    <property type="entry name" value="Metallophos_2"/>
    <property type="match status" value="1"/>
</dbReference>
<reference evidence="3 4" key="1">
    <citation type="submission" date="2016-09" db="EMBL/GenBank/DDBJ databases">
        <title>Genome-resolved meta-omics ties microbial dynamics to process performance in biotechnology for thiocyanate degradation.</title>
        <authorList>
            <person name="Kantor R.S."/>
            <person name="Huddy R.J."/>
            <person name="Iyer R."/>
            <person name="Thomas B.C."/>
            <person name="Brown C.T."/>
            <person name="Anantharaman K."/>
            <person name="Tringe S."/>
            <person name="Hettich R.L."/>
            <person name="Harrison S.T."/>
            <person name="Banfield J.F."/>
        </authorList>
    </citation>
    <scope>NUCLEOTIDE SEQUENCE [LARGE SCALE GENOMIC DNA]</scope>
    <source>
        <strain evidence="3">59-99</strain>
    </source>
</reference>
<dbReference type="STRING" id="1895771.BGO89_10875"/>
<evidence type="ECO:0000313" key="4">
    <source>
        <dbReference type="Proteomes" id="UP000184233"/>
    </source>
</evidence>
<dbReference type="AlphaFoldDB" id="A0A1M3KX97"/>
<dbReference type="InterPro" id="IPR024654">
    <property type="entry name" value="Calcineurin-like_PHP_lpxH"/>
</dbReference>
<evidence type="ECO:0000313" key="3">
    <source>
        <dbReference type="EMBL" id="OJX57010.1"/>
    </source>
</evidence>
<gene>
    <name evidence="3" type="ORF">BGO89_10875</name>
</gene>
<dbReference type="PANTHER" id="PTHR34990">
    <property type="entry name" value="UDP-2,3-DIACYLGLUCOSAMINE HYDROLASE-RELATED"/>
    <property type="match status" value="1"/>
</dbReference>
<dbReference type="InterPro" id="IPR043461">
    <property type="entry name" value="LpxH-like"/>
</dbReference>
<dbReference type="GO" id="GO:0009245">
    <property type="term" value="P:lipid A biosynthetic process"/>
    <property type="evidence" value="ECO:0007669"/>
    <property type="project" value="TreeGrafter"/>
</dbReference>
<dbReference type="SUPFAM" id="SSF56300">
    <property type="entry name" value="Metallo-dependent phosphatases"/>
    <property type="match status" value="1"/>
</dbReference>
<dbReference type="GO" id="GO:0008758">
    <property type="term" value="F:UDP-2,3-diacylglucosamine hydrolase activity"/>
    <property type="evidence" value="ECO:0007669"/>
    <property type="project" value="TreeGrafter"/>
</dbReference>
<proteinExistence type="inferred from homology"/>
<comment type="caution">
    <text evidence="3">The sequence shown here is derived from an EMBL/GenBank/DDBJ whole genome shotgun (WGS) entry which is preliminary data.</text>
</comment>
<accession>A0A1M3KX97</accession>
<evidence type="ECO:0000259" key="2">
    <source>
        <dbReference type="Pfam" id="PF12850"/>
    </source>
</evidence>
<comment type="similarity">
    <text evidence="1">Belongs to the metallophosphoesterase superfamily. YfcE family.</text>
</comment>
<dbReference type="CDD" id="cd07398">
    <property type="entry name" value="MPP_YbbF-LpxH"/>
    <property type="match status" value="1"/>
</dbReference>
<dbReference type="Gene3D" id="3.60.21.10">
    <property type="match status" value="1"/>
</dbReference>
<dbReference type="EMBL" id="MKVH01000024">
    <property type="protein sequence ID" value="OJX57010.1"/>
    <property type="molecule type" value="Genomic_DNA"/>
</dbReference>
<organism evidence="3 4">
    <name type="scientific">Candidatus Kapaibacterium thiocyanatum</name>
    <dbReference type="NCBI Taxonomy" id="1895771"/>
    <lineage>
        <taxon>Bacteria</taxon>
        <taxon>Pseudomonadati</taxon>
        <taxon>Candidatus Kapaibacteriota</taxon>
        <taxon>Candidatus Kapaibacteriia</taxon>
        <taxon>Candidatus Kapaibacteriales</taxon>
        <taxon>Candidatus Kapaibacteriaceae</taxon>
        <taxon>Candidatus Kapaibacterium</taxon>
    </lineage>
</organism>
<dbReference type="Proteomes" id="UP000184233">
    <property type="component" value="Unassembled WGS sequence"/>
</dbReference>